<dbReference type="VEuPathDB" id="FungiDB:An01g10500"/>
<gene>
    <name evidence="1" type="ORF">An01g10500</name>
</gene>
<sequence length="120" mass="13008">MELRCQVLDDSLHAGDHASSVLCRGVDRMRRIKRSEIRQAYPMPAIVLPITSMAAPRVANLLEIMSTDKGNYHLTSVNAGMIVVTGLSVEQVCSLLSTGVGIQLAGCCLLARLLSLFRLV</sequence>
<protein>
    <submittedName>
        <fullName evidence="1">Uncharacterized protein</fullName>
    </submittedName>
</protein>
<reference evidence="1" key="1">
    <citation type="submission" date="2025-02" db="EMBL/GenBank/DDBJ databases">
        <authorList>
            <consortium name="NCBI Genome Project"/>
        </authorList>
    </citation>
    <scope>NUCLEOTIDE SEQUENCE</scope>
</reference>
<evidence type="ECO:0000313" key="1">
    <source>
        <dbReference type="RefSeq" id="XP_059599760.1"/>
    </source>
</evidence>
<dbReference type="AlphaFoldDB" id="A0AAJ8BP81"/>
<dbReference type="KEGG" id="ang:An01g10500"/>
<dbReference type="RefSeq" id="XP_059599760.1">
    <property type="nucleotide sequence ID" value="XM_059743657.1"/>
</dbReference>
<proteinExistence type="predicted"/>
<dbReference type="GeneID" id="84590084"/>
<accession>A0AAJ8BP81</accession>
<name>A0AAJ8BP81_ASPNG</name>
<organism evidence="1">
    <name type="scientific">Aspergillus niger</name>
    <dbReference type="NCBI Taxonomy" id="5061"/>
    <lineage>
        <taxon>Eukaryota</taxon>
        <taxon>Fungi</taxon>
        <taxon>Dikarya</taxon>
        <taxon>Ascomycota</taxon>
        <taxon>Pezizomycotina</taxon>
        <taxon>Eurotiomycetes</taxon>
        <taxon>Eurotiomycetidae</taxon>
        <taxon>Eurotiales</taxon>
        <taxon>Aspergillaceae</taxon>
        <taxon>Aspergillus</taxon>
        <taxon>Aspergillus subgen. Circumdati</taxon>
    </lineage>
</organism>
<reference evidence="1" key="2">
    <citation type="submission" date="2025-08" db="UniProtKB">
        <authorList>
            <consortium name="RefSeq"/>
        </authorList>
    </citation>
    <scope>IDENTIFICATION</scope>
</reference>